<keyword evidence="3" id="KW-0904">Protein phosphatase</keyword>
<evidence type="ECO:0000313" key="7">
    <source>
        <dbReference type="Proteomes" id="UP000028091"/>
    </source>
</evidence>
<dbReference type="PANTHER" id="PTHR11717">
    <property type="entry name" value="LOW MOLECULAR WEIGHT PROTEIN TYROSINE PHOSPHATASE"/>
    <property type="match status" value="1"/>
</dbReference>
<dbReference type="EMBL" id="JOTP01000003">
    <property type="protein sequence ID" value="KEP27575.1"/>
    <property type="molecule type" value="Genomic_DNA"/>
</dbReference>
<dbReference type="Proteomes" id="UP000028091">
    <property type="component" value="Unassembled WGS sequence"/>
</dbReference>
<keyword evidence="7" id="KW-1185">Reference proteome</keyword>
<feature type="active site" description="Proton donor" evidence="4">
    <location>
        <position position="118"/>
    </location>
</feature>
<dbReference type="CDD" id="cd16344">
    <property type="entry name" value="LMWPAP"/>
    <property type="match status" value="1"/>
</dbReference>
<dbReference type="SMART" id="SM00226">
    <property type="entry name" value="LMWPc"/>
    <property type="match status" value="1"/>
</dbReference>
<dbReference type="eggNOG" id="COG0394">
    <property type="taxonomic scope" value="Bacteria"/>
</dbReference>
<feature type="domain" description="Phosphotyrosine protein phosphatase I" evidence="5">
    <location>
        <begin position="1"/>
        <end position="144"/>
    </location>
</feature>
<dbReference type="Pfam" id="PF01451">
    <property type="entry name" value="LMWPc"/>
    <property type="match status" value="1"/>
</dbReference>
<name>A0A081LE99_9BACI</name>
<keyword evidence="2" id="KW-0378">Hydrolase</keyword>
<evidence type="ECO:0000256" key="4">
    <source>
        <dbReference type="PIRSR" id="PIRSR617867-1"/>
    </source>
</evidence>
<dbReference type="InterPro" id="IPR050438">
    <property type="entry name" value="LMW_PTPase"/>
</dbReference>
<feature type="active site" description="Nucleophile" evidence="4">
    <location>
        <position position="13"/>
    </location>
</feature>
<dbReference type="PANTHER" id="PTHR11717:SF31">
    <property type="entry name" value="LOW MOLECULAR WEIGHT PROTEIN-TYROSINE-PHOSPHATASE ETP-RELATED"/>
    <property type="match status" value="1"/>
</dbReference>
<comment type="caution">
    <text evidence="6">The sequence shown here is derived from an EMBL/GenBank/DDBJ whole genome shotgun (WGS) entry which is preliminary data.</text>
</comment>
<organism evidence="6 7">
    <name type="scientific">Bacillus zhangzhouensis</name>
    <dbReference type="NCBI Taxonomy" id="1178540"/>
    <lineage>
        <taxon>Bacteria</taxon>
        <taxon>Bacillati</taxon>
        <taxon>Bacillota</taxon>
        <taxon>Bacilli</taxon>
        <taxon>Bacillales</taxon>
        <taxon>Bacillaceae</taxon>
        <taxon>Bacillus</taxon>
    </lineage>
</organism>
<dbReference type="GO" id="GO:0004725">
    <property type="term" value="F:protein tyrosine phosphatase activity"/>
    <property type="evidence" value="ECO:0007669"/>
    <property type="project" value="InterPro"/>
</dbReference>
<evidence type="ECO:0000259" key="5">
    <source>
        <dbReference type="SMART" id="SM00226"/>
    </source>
</evidence>
<dbReference type="InterPro" id="IPR036196">
    <property type="entry name" value="Ptyr_pPase_sf"/>
</dbReference>
<evidence type="ECO:0000256" key="3">
    <source>
        <dbReference type="ARBA" id="ARBA00022912"/>
    </source>
</evidence>
<accession>A0A081LE99</accession>
<dbReference type="SUPFAM" id="SSF52788">
    <property type="entry name" value="Phosphotyrosine protein phosphatases I"/>
    <property type="match status" value="1"/>
</dbReference>
<gene>
    <name evidence="6" type="ORF">BA70_10610</name>
</gene>
<evidence type="ECO:0000256" key="2">
    <source>
        <dbReference type="ARBA" id="ARBA00022801"/>
    </source>
</evidence>
<sequence>MNILFVCTGNTCRSPMAQALFASIADEKGLQATVKSAGIFATNEGKASPQAVEALFEKSIPLNHSSSKLTEDLLHEADYVFTMTIQHKQLILEQYGYGKEKVFTLKEFAIGTEGDVSDPFGGSLAVYQETRDELEVLLYQLAEKLKKDRTSS</sequence>
<dbReference type="PRINTS" id="PR00719">
    <property type="entry name" value="LMWPTPASE"/>
</dbReference>
<dbReference type="InterPro" id="IPR023485">
    <property type="entry name" value="Ptyr_pPase"/>
</dbReference>
<feature type="active site" description="Nucleophile" evidence="4">
    <location>
        <position position="7"/>
    </location>
</feature>
<protein>
    <submittedName>
        <fullName evidence="6">Protein tyrosine phosphatase</fullName>
    </submittedName>
</protein>
<reference evidence="6 7" key="1">
    <citation type="submission" date="2012-09" db="EMBL/GenBank/DDBJ databases">
        <title>Genome Sequence of Bacillus sp. DW5-4.</title>
        <authorList>
            <person name="Lai Q."/>
            <person name="Liu Y."/>
            <person name="Shao Z."/>
        </authorList>
    </citation>
    <scope>NUCLEOTIDE SEQUENCE [LARGE SCALE GENOMIC DNA]</scope>
    <source>
        <strain evidence="6 7">DW5-4</strain>
    </source>
</reference>
<dbReference type="OrthoDB" id="9784339at2"/>
<proteinExistence type="inferred from homology"/>
<dbReference type="AlphaFoldDB" id="A0A081LE99"/>
<dbReference type="InterPro" id="IPR017867">
    <property type="entry name" value="Tyr_phospatase_low_mol_wt"/>
</dbReference>
<comment type="similarity">
    <text evidence="1">Belongs to the low molecular weight phosphotyrosine protein phosphatase family.</text>
</comment>
<dbReference type="Gene3D" id="3.40.50.2300">
    <property type="match status" value="1"/>
</dbReference>
<evidence type="ECO:0000256" key="1">
    <source>
        <dbReference type="ARBA" id="ARBA00011063"/>
    </source>
</evidence>
<dbReference type="RefSeq" id="WP_034318302.1">
    <property type="nucleotide sequence ID" value="NZ_JOTP01000003.1"/>
</dbReference>
<evidence type="ECO:0000313" key="6">
    <source>
        <dbReference type="EMBL" id="KEP27575.1"/>
    </source>
</evidence>